<evidence type="ECO:0000256" key="23">
    <source>
        <dbReference type="ARBA" id="ARBA00048180"/>
    </source>
</evidence>
<evidence type="ECO:0000256" key="5">
    <source>
        <dbReference type="ARBA" id="ARBA00022490"/>
    </source>
</evidence>
<dbReference type="Pfam" id="PF03061">
    <property type="entry name" value="4HBT"/>
    <property type="match status" value="1"/>
</dbReference>
<comment type="catalytic activity">
    <reaction evidence="23">
        <text>tetradecanoyl-CoA + H2O = tetradecanoate + CoA + H(+)</text>
        <dbReference type="Rhea" id="RHEA:40119"/>
        <dbReference type="ChEBI" id="CHEBI:15377"/>
        <dbReference type="ChEBI" id="CHEBI:15378"/>
        <dbReference type="ChEBI" id="CHEBI:30807"/>
        <dbReference type="ChEBI" id="CHEBI:57287"/>
        <dbReference type="ChEBI" id="CHEBI:57385"/>
    </reaction>
    <physiologicalReaction direction="left-to-right" evidence="23">
        <dbReference type="Rhea" id="RHEA:40120"/>
    </physiologicalReaction>
</comment>
<keyword evidence="4" id="KW-1003">Cell membrane</keyword>
<evidence type="ECO:0000256" key="20">
    <source>
        <dbReference type="ARBA" id="ARBA00047734"/>
    </source>
</evidence>
<feature type="domain" description="Thioesterase" evidence="24">
    <location>
        <begin position="46"/>
        <end position="97"/>
    </location>
</feature>
<keyword evidence="9" id="KW-0809">Transit peptide</keyword>
<comment type="subcellular location">
    <subcellularLocation>
        <location evidence="3">Cell projection</location>
        <location evidence="3">Ruffle membrane</location>
    </subcellularLocation>
    <subcellularLocation>
        <location evidence="2">Cytoplasm</location>
    </subcellularLocation>
    <subcellularLocation>
        <location evidence="1">Membrane</location>
        <topology evidence="1">Peripheral membrane protein</topology>
    </subcellularLocation>
</comment>
<evidence type="ECO:0000313" key="26">
    <source>
        <dbReference type="Proteomes" id="UP000295064"/>
    </source>
</evidence>
<evidence type="ECO:0000259" key="24">
    <source>
        <dbReference type="Pfam" id="PF03061"/>
    </source>
</evidence>
<evidence type="ECO:0000256" key="21">
    <source>
        <dbReference type="ARBA" id="ARBA00047969"/>
    </source>
</evidence>
<reference evidence="25 26" key="1">
    <citation type="submission" date="2019-03" db="EMBL/GenBank/DDBJ databases">
        <title>Subsurface microbial communities from deep shales in Ohio and West Virginia, USA.</title>
        <authorList>
            <person name="Wrighton K."/>
        </authorList>
    </citation>
    <scope>NUCLEOTIDE SEQUENCE [LARGE SCALE GENOMIC DNA]</scope>
    <source>
        <strain evidence="25 26">MA284_T2</strain>
    </source>
</reference>
<comment type="caution">
    <text evidence="25">The sequence shown here is derived from an EMBL/GenBank/DDBJ whole genome shotgun (WGS) entry which is preliminary data.</text>
</comment>
<dbReference type="GO" id="GO:0016787">
    <property type="term" value="F:hydrolase activity"/>
    <property type="evidence" value="ECO:0007669"/>
    <property type="project" value="UniProtKB-KW"/>
</dbReference>
<evidence type="ECO:0000256" key="19">
    <source>
        <dbReference type="ARBA" id="ARBA00047588"/>
    </source>
</evidence>
<keyword evidence="10" id="KW-0443">Lipid metabolism</keyword>
<comment type="catalytic activity">
    <reaction evidence="13">
        <text>(5Z,8Z,11Z,14Z)-eicosatetraenoyl-CoA + H2O = (5Z,8Z,11Z,14Z)-eicosatetraenoate + CoA + H(+)</text>
        <dbReference type="Rhea" id="RHEA:40151"/>
        <dbReference type="ChEBI" id="CHEBI:15377"/>
        <dbReference type="ChEBI" id="CHEBI:15378"/>
        <dbReference type="ChEBI" id="CHEBI:32395"/>
        <dbReference type="ChEBI" id="CHEBI:57287"/>
        <dbReference type="ChEBI" id="CHEBI:57368"/>
    </reaction>
    <physiologicalReaction direction="left-to-right" evidence="13">
        <dbReference type="Rhea" id="RHEA:40152"/>
    </physiologicalReaction>
</comment>
<dbReference type="GO" id="GO:0016020">
    <property type="term" value="C:membrane"/>
    <property type="evidence" value="ECO:0007669"/>
    <property type="project" value="UniProtKB-SubCell"/>
</dbReference>
<keyword evidence="8" id="KW-0276">Fatty acid metabolism</keyword>
<evidence type="ECO:0000256" key="22">
    <source>
        <dbReference type="ARBA" id="ARBA00048074"/>
    </source>
</evidence>
<dbReference type="PANTHER" id="PTHR12418">
    <property type="entry name" value="ACYL-COENZYME A THIOESTERASE THEM4"/>
    <property type="match status" value="1"/>
</dbReference>
<keyword evidence="6" id="KW-0053">Apoptosis</keyword>
<evidence type="ECO:0000256" key="12">
    <source>
        <dbReference type="ARBA" id="ARBA00023273"/>
    </source>
</evidence>
<organism evidence="25 26">
    <name type="scientific">Halanaerobium saccharolyticum</name>
    <dbReference type="NCBI Taxonomy" id="43595"/>
    <lineage>
        <taxon>Bacteria</taxon>
        <taxon>Bacillati</taxon>
        <taxon>Bacillota</taxon>
        <taxon>Clostridia</taxon>
        <taxon>Halanaerobiales</taxon>
        <taxon>Halanaerobiaceae</taxon>
        <taxon>Halanaerobium</taxon>
    </lineage>
</organism>
<evidence type="ECO:0000256" key="14">
    <source>
        <dbReference type="ARBA" id="ARBA00037002"/>
    </source>
</evidence>
<evidence type="ECO:0000256" key="2">
    <source>
        <dbReference type="ARBA" id="ARBA00004496"/>
    </source>
</evidence>
<comment type="catalytic activity">
    <reaction evidence="14">
        <text>(9Z)-octadecenoyl-CoA + H2O = (9Z)-octadecenoate + CoA + H(+)</text>
        <dbReference type="Rhea" id="RHEA:40139"/>
        <dbReference type="ChEBI" id="CHEBI:15377"/>
        <dbReference type="ChEBI" id="CHEBI:15378"/>
        <dbReference type="ChEBI" id="CHEBI:30823"/>
        <dbReference type="ChEBI" id="CHEBI:57287"/>
        <dbReference type="ChEBI" id="CHEBI:57387"/>
    </reaction>
    <physiologicalReaction direction="left-to-right" evidence="14">
        <dbReference type="Rhea" id="RHEA:40140"/>
    </physiologicalReaction>
</comment>
<keyword evidence="12" id="KW-0966">Cell projection</keyword>
<comment type="catalytic activity">
    <reaction evidence="21">
        <text>decanoyl-CoA + H2O = decanoate + CoA + H(+)</text>
        <dbReference type="Rhea" id="RHEA:40059"/>
        <dbReference type="ChEBI" id="CHEBI:15377"/>
        <dbReference type="ChEBI" id="CHEBI:15378"/>
        <dbReference type="ChEBI" id="CHEBI:27689"/>
        <dbReference type="ChEBI" id="CHEBI:57287"/>
        <dbReference type="ChEBI" id="CHEBI:61430"/>
    </reaction>
    <physiologicalReaction direction="left-to-right" evidence="21">
        <dbReference type="Rhea" id="RHEA:40060"/>
    </physiologicalReaction>
</comment>
<dbReference type="EC" id="3.1.2.2" evidence="16"/>
<evidence type="ECO:0000256" key="10">
    <source>
        <dbReference type="ARBA" id="ARBA00023098"/>
    </source>
</evidence>
<sequence length="136" mass="15103">MPDVDDQMCFACGEENPISLALKFEKITKNRVRAEFIPGEYHQGYNGIIHGGLTATLLDEAMAYVIGFKGIKAFTAELNIRYRKAIEIGEKLEIIGEYKGSKESSIANVYYAQAEIFAEDGNLKAQAEAKFIEADN</sequence>
<comment type="similarity">
    <text evidence="15">Belongs to the THEM4/THEM5 thioesterase family.</text>
</comment>
<dbReference type="Gene3D" id="3.10.129.10">
    <property type="entry name" value="Hotdog Thioesterase"/>
    <property type="match status" value="1"/>
</dbReference>
<comment type="catalytic activity">
    <reaction evidence="22">
        <text>dodecanoyl-CoA + H2O = dodecanoate + CoA + H(+)</text>
        <dbReference type="Rhea" id="RHEA:30135"/>
        <dbReference type="ChEBI" id="CHEBI:15377"/>
        <dbReference type="ChEBI" id="CHEBI:15378"/>
        <dbReference type="ChEBI" id="CHEBI:18262"/>
        <dbReference type="ChEBI" id="CHEBI:57287"/>
        <dbReference type="ChEBI" id="CHEBI:57375"/>
    </reaction>
    <physiologicalReaction direction="left-to-right" evidence="22">
        <dbReference type="Rhea" id="RHEA:30136"/>
    </physiologicalReaction>
</comment>
<evidence type="ECO:0000256" key="15">
    <source>
        <dbReference type="ARBA" id="ARBA00038456"/>
    </source>
</evidence>
<evidence type="ECO:0000256" key="6">
    <source>
        <dbReference type="ARBA" id="ARBA00022703"/>
    </source>
</evidence>
<evidence type="ECO:0000256" key="17">
    <source>
        <dbReference type="ARBA" id="ARBA00040123"/>
    </source>
</evidence>
<evidence type="ECO:0000256" key="4">
    <source>
        <dbReference type="ARBA" id="ARBA00022475"/>
    </source>
</evidence>
<keyword evidence="11" id="KW-0472">Membrane</keyword>
<dbReference type="GO" id="GO:0006631">
    <property type="term" value="P:fatty acid metabolic process"/>
    <property type="evidence" value="ECO:0007669"/>
    <property type="project" value="UniProtKB-KW"/>
</dbReference>
<dbReference type="InterPro" id="IPR052365">
    <property type="entry name" value="THEM4/THEM5_acyl-CoA_thioest"/>
</dbReference>
<dbReference type="InterPro" id="IPR029069">
    <property type="entry name" value="HotDog_dom_sf"/>
</dbReference>
<evidence type="ECO:0000256" key="3">
    <source>
        <dbReference type="ARBA" id="ARBA00004632"/>
    </source>
</evidence>
<evidence type="ECO:0000256" key="13">
    <source>
        <dbReference type="ARBA" id="ARBA00035852"/>
    </source>
</evidence>
<dbReference type="AlphaFoldDB" id="A0A4R6M094"/>
<name>A0A4R6M094_9FIRM</name>
<proteinExistence type="inferred from homology"/>
<comment type="catalytic activity">
    <reaction evidence="20">
        <text>hexadecanoyl-CoA + H2O = hexadecanoate + CoA + H(+)</text>
        <dbReference type="Rhea" id="RHEA:16645"/>
        <dbReference type="ChEBI" id="CHEBI:7896"/>
        <dbReference type="ChEBI" id="CHEBI:15377"/>
        <dbReference type="ChEBI" id="CHEBI:15378"/>
        <dbReference type="ChEBI" id="CHEBI:57287"/>
        <dbReference type="ChEBI" id="CHEBI:57379"/>
        <dbReference type="EC" id="3.1.2.2"/>
    </reaction>
    <physiologicalReaction direction="left-to-right" evidence="20">
        <dbReference type="Rhea" id="RHEA:16646"/>
    </physiologicalReaction>
</comment>
<evidence type="ECO:0000256" key="7">
    <source>
        <dbReference type="ARBA" id="ARBA00022801"/>
    </source>
</evidence>
<evidence type="ECO:0000256" key="9">
    <source>
        <dbReference type="ARBA" id="ARBA00022946"/>
    </source>
</evidence>
<evidence type="ECO:0000256" key="1">
    <source>
        <dbReference type="ARBA" id="ARBA00004170"/>
    </source>
</evidence>
<evidence type="ECO:0000256" key="16">
    <source>
        <dbReference type="ARBA" id="ARBA00038848"/>
    </source>
</evidence>
<keyword evidence="5" id="KW-0963">Cytoplasm</keyword>
<dbReference type="RefSeq" id="WP_133514145.1">
    <property type="nucleotide sequence ID" value="NZ_SNWX01000003.1"/>
</dbReference>
<dbReference type="SUPFAM" id="SSF54637">
    <property type="entry name" value="Thioesterase/thiol ester dehydrase-isomerase"/>
    <property type="match status" value="1"/>
</dbReference>
<evidence type="ECO:0000256" key="18">
    <source>
        <dbReference type="ARBA" id="ARBA00043210"/>
    </source>
</evidence>
<evidence type="ECO:0000313" key="25">
    <source>
        <dbReference type="EMBL" id="TDO94514.1"/>
    </source>
</evidence>
<dbReference type="Proteomes" id="UP000295064">
    <property type="component" value="Unassembled WGS sequence"/>
</dbReference>
<dbReference type="InterPro" id="IPR006683">
    <property type="entry name" value="Thioestr_dom"/>
</dbReference>
<accession>A0A4R6M094</accession>
<dbReference type="OrthoDB" id="9792301at2"/>
<dbReference type="CDD" id="cd03443">
    <property type="entry name" value="PaaI_thioesterase"/>
    <property type="match status" value="1"/>
</dbReference>
<evidence type="ECO:0000256" key="11">
    <source>
        <dbReference type="ARBA" id="ARBA00023136"/>
    </source>
</evidence>
<evidence type="ECO:0000256" key="8">
    <source>
        <dbReference type="ARBA" id="ARBA00022832"/>
    </source>
</evidence>
<comment type="catalytic activity">
    <reaction evidence="19">
        <text>octanoyl-CoA + H2O = octanoate + CoA + H(+)</text>
        <dbReference type="Rhea" id="RHEA:30143"/>
        <dbReference type="ChEBI" id="CHEBI:15377"/>
        <dbReference type="ChEBI" id="CHEBI:15378"/>
        <dbReference type="ChEBI" id="CHEBI:25646"/>
        <dbReference type="ChEBI" id="CHEBI:57287"/>
        <dbReference type="ChEBI" id="CHEBI:57386"/>
    </reaction>
    <physiologicalReaction direction="left-to-right" evidence="19">
        <dbReference type="Rhea" id="RHEA:30144"/>
    </physiologicalReaction>
</comment>
<gene>
    <name evidence="25" type="ORF">DFR79_103193</name>
</gene>
<dbReference type="PANTHER" id="PTHR12418:SF19">
    <property type="entry name" value="ACYL-COENZYME A THIOESTERASE THEM4"/>
    <property type="match status" value="1"/>
</dbReference>
<dbReference type="EMBL" id="SNWX01000003">
    <property type="protein sequence ID" value="TDO94514.1"/>
    <property type="molecule type" value="Genomic_DNA"/>
</dbReference>
<keyword evidence="7" id="KW-0378">Hydrolase</keyword>
<protein>
    <recommendedName>
        <fullName evidence="17">Acyl-coenzyme A thioesterase THEM4</fullName>
        <ecNumber evidence="16">3.1.2.2</ecNumber>
    </recommendedName>
    <alternativeName>
        <fullName evidence="18">Thioesterase superfamily member 4</fullName>
    </alternativeName>
</protein>
<dbReference type="GO" id="GO:0005737">
    <property type="term" value="C:cytoplasm"/>
    <property type="evidence" value="ECO:0007669"/>
    <property type="project" value="UniProtKB-SubCell"/>
</dbReference>